<gene>
    <name evidence="8" type="primary">Piso0_003122</name>
    <name evidence="7" type="ORF">GNLVRS01_PISO0G05374g</name>
    <name evidence="8" type="ORF">GNLVRS01_PISO0H05375g</name>
</gene>
<dbReference type="Proteomes" id="UP000005222">
    <property type="component" value="Chromosome H"/>
</dbReference>
<feature type="coiled-coil region" evidence="5">
    <location>
        <begin position="333"/>
        <end position="360"/>
    </location>
</feature>
<dbReference type="PANTHER" id="PTHR10131:SF94">
    <property type="entry name" value="TNF RECEPTOR-ASSOCIATED FACTOR 4"/>
    <property type="match status" value="1"/>
</dbReference>
<dbReference type="InterPro" id="IPR027370">
    <property type="entry name" value="Znf-RING_euk"/>
</dbReference>
<dbReference type="PROSITE" id="PS50089">
    <property type="entry name" value="ZF_RING_2"/>
    <property type="match status" value="1"/>
</dbReference>
<keyword evidence="1" id="KW-0479">Metal-binding</keyword>
<keyword evidence="9" id="KW-1185">Reference proteome</keyword>
<evidence type="ECO:0000313" key="7">
    <source>
        <dbReference type="EMBL" id="CCE80025.1"/>
    </source>
</evidence>
<dbReference type="HOGENOM" id="CLU_019709_1_1_1"/>
<dbReference type="Pfam" id="PF13445">
    <property type="entry name" value="zf-RING_UBOX"/>
    <property type="match status" value="1"/>
</dbReference>
<dbReference type="EMBL" id="FO082053">
    <property type="protein sequence ID" value="CCE80025.1"/>
    <property type="molecule type" value="Genomic_DNA"/>
</dbReference>
<keyword evidence="5" id="KW-0175">Coiled coil</keyword>
<dbReference type="Proteomes" id="UP000005222">
    <property type="component" value="Chromosome G"/>
</dbReference>
<dbReference type="SUPFAM" id="SSF57850">
    <property type="entry name" value="RING/U-box"/>
    <property type="match status" value="1"/>
</dbReference>
<reference evidence="9" key="2">
    <citation type="journal article" date="2012" name="G3 (Bethesda)">
        <title>Pichia sorbitophila, an interspecies yeast hybrid reveals early steps of genome resolution following polyploidization.</title>
        <authorList>
            <person name="Leh Louis V."/>
            <person name="Despons L."/>
            <person name="Friedrich A."/>
            <person name="Martin T."/>
            <person name="Durrens P."/>
            <person name="Casaregola S."/>
            <person name="Neuveglise C."/>
            <person name="Fairhead C."/>
            <person name="Marck C."/>
            <person name="Cruz J.A."/>
            <person name="Straub M.L."/>
            <person name="Kugler V."/>
            <person name="Sacerdot C."/>
            <person name="Uzunov Z."/>
            <person name="Thierry A."/>
            <person name="Weiss S."/>
            <person name="Bleykasten C."/>
            <person name="De Montigny J."/>
            <person name="Jacques N."/>
            <person name="Jung P."/>
            <person name="Lemaire M."/>
            <person name="Mallet S."/>
            <person name="Morel G."/>
            <person name="Richard G.F."/>
            <person name="Sarkar A."/>
            <person name="Savel G."/>
            <person name="Schacherer J."/>
            <person name="Seret M.L."/>
            <person name="Talla E."/>
            <person name="Samson G."/>
            <person name="Jubin C."/>
            <person name="Poulain J."/>
            <person name="Vacherie B."/>
            <person name="Barbe V."/>
            <person name="Pelletier E."/>
            <person name="Sherman D.J."/>
            <person name="Westhof E."/>
            <person name="Weissenbach J."/>
            <person name="Baret P.V."/>
            <person name="Wincker P."/>
            <person name="Gaillardin C."/>
            <person name="Dujon B."/>
            <person name="Souciet J.L."/>
        </authorList>
    </citation>
    <scope>NUCLEOTIDE SEQUENCE [LARGE SCALE GENOMIC DNA]</scope>
    <source>
        <strain evidence="9">ATCC MYA-4447 / BCRC 22081 / CBS 7064 / NBRC 10061 / NRRL Y-12695</strain>
    </source>
</reference>
<dbReference type="PROSITE" id="PS00518">
    <property type="entry name" value="ZF_RING_1"/>
    <property type="match status" value="1"/>
</dbReference>
<evidence type="ECO:0000256" key="5">
    <source>
        <dbReference type="SAM" id="Coils"/>
    </source>
</evidence>
<dbReference type="OrthoDB" id="1630758at2759"/>
<evidence type="ECO:0000313" key="9">
    <source>
        <dbReference type="Proteomes" id="UP000005222"/>
    </source>
</evidence>
<dbReference type="GO" id="GO:0008270">
    <property type="term" value="F:zinc ion binding"/>
    <property type="evidence" value="ECO:0007669"/>
    <property type="project" value="UniProtKB-KW"/>
</dbReference>
<evidence type="ECO:0000256" key="3">
    <source>
        <dbReference type="ARBA" id="ARBA00022833"/>
    </source>
</evidence>
<evidence type="ECO:0000259" key="6">
    <source>
        <dbReference type="PROSITE" id="PS50089"/>
    </source>
</evidence>
<dbReference type="Gene3D" id="3.30.40.10">
    <property type="entry name" value="Zinc/RING finger domain, C3HC4 (zinc finger)"/>
    <property type="match status" value="2"/>
</dbReference>
<dbReference type="SUPFAM" id="SSF49599">
    <property type="entry name" value="TRAF domain-like"/>
    <property type="match status" value="1"/>
</dbReference>
<evidence type="ECO:0000313" key="8">
    <source>
        <dbReference type="EMBL" id="CCE80790.1"/>
    </source>
</evidence>
<evidence type="ECO:0000256" key="2">
    <source>
        <dbReference type="ARBA" id="ARBA00022771"/>
    </source>
</evidence>
<dbReference type="InterPro" id="IPR001841">
    <property type="entry name" value="Znf_RING"/>
</dbReference>
<dbReference type="InterPro" id="IPR017907">
    <property type="entry name" value="Znf_RING_CS"/>
</dbReference>
<name>G8YH88_PICSO</name>
<dbReference type="eggNOG" id="KOG0297">
    <property type="taxonomic scope" value="Eukaryota"/>
</dbReference>
<dbReference type="EMBL" id="FO082052">
    <property type="protein sequence ID" value="CCE80790.1"/>
    <property type="molecule type" value="Genomic_DNA"/>
</dbReference>
<dbReference type="InterPro" id="IPR013083">
    <property type="entry name" value="Znf_RING/FYVE/PHD"/>
</dbReference>
<accession>G8YH88</accession>
<dbReference type="PANTHER" id="PTHR10131">
    <property type="entry name" value="TNF RECEPTOR ASSOCIATED FACTOR"/>
    <property type="match status" value="1"/>
</dbReference>
<evidence type="ECO:0000256" key="1">
    <source>
        <dbReference type="ARBA" id="ARBA00022723"/>
    </source>
</evidence>
<sequence>MREMCSDRDIEHTCHSSAHSSKEAVNEVLEGDSDAFTYEDRDTINNYPSSFNLTNKNIRPDLRNIKYKTTTEHLSCPICQQPFIAPLTTACGHTFCKECICEYFRISKSSGDGELKGFCPLDRFPINAGNTNDLFPAPLIISNLVDDLQVYCSNSERGCEWSGSRWELEHHLMVDCGYTGVHCNGVRRIKKADASCSKDPQDSEDGSESDPIAQEEYYDVICDKLIERRFCSDDGTCVHRIISCDYCQMMITEVSKSSHLETECLRNYQTCELCFNDMIPLKNLEKHKDNCSKIRHFKCPAHVIGCKWVGNNEPALEAHLQNNCQLYQLSPFFDKISTKIENLEKDNVFLQKEINRILSSITQGKIMNLGYSEPLEEIGGINEHISSQQFQDKVLFFTFELDRLKFELEKKIMPYIDRESASSSNRESLINGLVNDNFMMKDDLNLQRMQINSLRKQLQFLLLTRNSRGMGFPPTNNMTPGVDLDGLDLLEMPSRNNSDEKLNLKL</sequence>
<organism evidence="8 9">
    <name type="scientific">Pichia sorbitophila (strain ATCC MYA-4447 / BCRC 22081 / CBS 7064 / NBRC 10061 / NRRL Y-12695)</name>
    <name type="common">Hybrid yeast</name>
    <dbReference type="NCBI Taxonomy" id="559304"/>
    <lineage>
        <taxon>Eukaryota</taxon>
        <taxon>Fungi</taxon>
        <taxon>Dikarya</taxon>
        <taxon>Ascomycota</taxon>
        <taxon>Saccharomycotina</taxon>
        <taxon>Pichiomycetes</taxon>
        <taxon>Debaryomycetaceae</taxon>
        <taxon>Millerozyma</taxon>
    </lineage>
</organism>
<proteinExistence type="predicted"/>
<dbReference type="AlphaFoldDB" id="G8YH88"/>
<dbReference type="STRING" id="559304.G8YH88"/>
<keyword evidence="2 4" id="KW-0863">Zinc-finger</keyword>
<protein>
    <submittedName>
        <fullName evidence="8">Piso0_003122 protein</fullName>
    </submittedName>
</protein>
<keyword evidence="3" id="KW-0862">Zinc</keyword>
<dbReference type="InParanoid" id="G8YH88"/>
<reference evidence="8" key="1">
    <citation type="submission" date="2011-10" db="EMBL/GenBank/DDBJ databases">
        <authorList>
            <person name="Genoscope - CEA"/>
        </authorList>
    </citation>
    <scope>NUCLEOTIDE SEQUENCE</scope>
</reference>
<feature type="domain" description="RING-type" evidence="6">
    <location>
        <begin position="76"/>
        <end position="123"/>
    </location>
</feature>
<evidence type="ECO:0000256" key="4">
    <source>
        <dbReference type="PROSITE-ProRule" id="PRU00175"/>
    </source>
</evidence>
<dbReference type="SMART" id="SM00184">
    <property type="entry name" value="RING"/>
    <property type="match status" value="1"/>
</dbReference>